<reference evidence="1 2" key="1">
    <citation type="submission" date="2021-03" db="EMBL/GenBank/DDBJ databases">
        <title>Fibrella sp. HMF5405 genome sequencing and assembly.</title>
        <authorList>
            <person name="Kang H."/>
            <person name="Kim H."/>
            <person name="Bae S."/>
            <person name="Joh K."/>
        </authorList>
    </citation>
    <scope>NUCLEOTIDE SEQUENCE [LARGE SCALE GENOMIC DNA]</scope>
    <source>
        <strain evidence="1 2">HMF5405</strain>
    </source>
</reference>
<dbReference type="RefSeq" id="WP_207332788.1">
    <property type="nucleotide sequence ID" value="NZ_JAFMYW010000014.1"/>
</dbReference>
<protein>
    <submittedName>
        <fullName evidence="1">Uncharacterized protein</fullName>
    </submittedName>
</protein>
<dbReference type="Proteomes" id="UP000664628">
    <property type="component" value="Unassembled WGS sequence"/>
</dbReference>
<dbReference type="EMBL" id="JAFMYW010000014">
    <property type="protein sequence ID" value="MBO0952835.1"/>
    <property type="molecule type" value="Genomic_DNA"/>
</dbReference>
<proteinExistence type="predicted"/>
<accession>A0ABS3JS47</accession>
<organism evidence="1 2">
    <name type="scientific">Fibrella forsythiae</name>
    <dbReference type="NCBI Taxonomy" id="2817061"/>
    <lineage>
        <taxon>Bacteria</taxon>
        <taxon>Pseudomonadati</taxon>
        <taxon>Bacteroidota</taxon>
        <taxon>Cytophagia</taxon>
        <taxon>Cytophagales</taxon>
        <taxon>Spirosomataceae</taxon>
        <taxon>Fibrella</taxon>
    </lineage>
</organism>
<evidence type="ECO:0000313" key="2">
    <source>
        <dbReference type="Proteomes" id="UP000664628"/>
    </source>
</evidence>
<keyword evidence="2" id="KW-1185">Reference proteome</keyword>
<name>A0ABS3JS47_9BACT</name>
<evidence type="ECO:0000313" key="1">
    <source>
        <dbReference type="EMBL" id="MBO0952835.1"/>
    </source>
</evidence>
<comment type="caution">
    <text evidence="1">The sequence shown here is derived from an EMBL/GenBank/DDBJ whole genome shotgun (WGS) entry which is preliminary data.</text>
</comment>
<gene>
    <name evidence="1" type="ORF">J2I46_29935</name>
</gene>
<sequence>MRHTRPVIHQTELDYELTCTLIPETEREQQAITQSEAGLATEAEQELLERYARL</sequence>